<dbReference type="InterPro" id="IPR037756">
    <property type="entry name" value="C2D_Tricalbin"/>
</dbReference>
<dbReference type="PROSITE" id="PS51847">
    <property type="entry name" value="SMP"/>
    <property type="match status" value="1"/>
</dbReference>
<feature type="domain" description="C2" evidence="14">
    <location>
        <begin position="618"/>
        <end position="736"/>
    </location>
</feature>
<comment type="subcellular location">
    <subcellularLocation>
        <location evidence="1">Endoplasmic reticulum membrane</location>
    </subcellularLocation>
</comment>
<dbReference type="GO" id="GO:0090158">
    <property type="term" value="P:endoplasmic reticulum membrane organization"/>
    <property type="evidence" value="ECO:0007669"/>
    <property type="project" value="EnsemblFungi"/>
</dbReference>
<name>A7TNP3_VANPO</name>
<dbReference type="STRING" id="436907.A7TNP3"/>
<dbReference type="Proteomes" id="UP000000267">
    <property type="component" value="Unassembled WGS sequence"/>
</dbReference>
<keyword evidence="3" id="KW-0597">Phosphoprotein</keyword>
<dbReference type="GeneID" id="5544224"/>
<evidence type="ECO:0000256" key="7">
    <source>
        <dbReference type="ARBA" id="ARBA00022989"/>
    </source>
</evidence>
<dbReference type="PRINTS" id="PR00360">
    <property type="entry name" value="C2DOMAIN"/>
</dbReference>
<keyword evidence="8" id="KW-0445">Lipid transport</keyword>
<evidence type="ECO:0008006" key="18">
    <source>
        <dbReference type="Google" id="ProtNLM"/>
    </source>
</evidence>
<keyword evidence="6" id="KW-0256">Endoplasmic reticulum</keyword>
<dbReference type="PIRSF" id="PIRSF037232">
    <property type="entry name" value="Tricalbin"/>
    <property type="match status" value="1"/>
</dbReference>
<dbReference type="Pfam" id="PF25669">
    <property type="entry name" value="SMP_MUG190-like"/>
    <property type="match status" value="1"/>
</dbReference>
<feature type="region of interest" description="Disordered" evidence="12">
    <location>
        <begin position="1305"/>
        <end position="1338"/>
    </location>
</feature>
<evidence type="ECO:0000256" key="4">
    <source>
        <dbReference type="ARBA" id="ARBA00022692"/>
    </source>
</evidence>
<dbReference type="GO" id="GO:0055091">
    <property type="term" value="P:phospholipid homeostasis"/>
    <property type="evidence" value="ECO:0007669"/>
    <property type="project" value="EnsemblFungi"/>
</dbReference>
<feature type="coiled-coil region" evidence="11">
    <location>
        <begin position="912"/>
        <end position="942"/>
    </location>
</feature>
<evidence type="ECO:0000256" key="5">
    <source>
        <dbReference type="ARBA" id="ARBA00022737"/>
    </source>
</evidence>
<dbReference type="CDD" id="cd04040">
    <property type="entry name" value="C2D_Tricalbin-like"/>
    <property type="match status" value="1"/>
</dbReference>
<dbReference type="SMART" id="SM00239">
    <property type="entry name" value="C2"/>
    <property type="match status" value="5"/>
</dbReference>
<feature type="transmembrane region" description="Helical" evidence="13">
    <location>
        <begin position="191"/>
        <end position="219"/>
    </location>
</feature>
<dbReference type="RefSeq" id="XP_001643952.1">
    <property type="nucleotide sequence ID" value="XM_001643902.1"/>
</dbReference>
<evidence type="ECO:0000313" key="17">
    <source>
        <dbReference type="Proteomes" id="UP000000267"/>
    </source>
</evidence>
<evidence type="ECO:0000256" key="6">
    <source>
        <dbReference type="ARBA" id="ARBA00022824"/>
    </source>
</evidence>
<evidence type="ECO:0000256" key="3">
    <source>
        <dbReference type="ARBA" id="ARBA00022553"/>
    </source>
</evidence>
<dbReference type="InterPro" id="IPR037765">
    <property type="entry name" value="C2B_Tricalbin"/>
</dbReference>
<dbReference type="GO" id="GO:0060304">
    <property type="term" value="P:regulation of phosphatidylinositol dephosphorylation"/>
    <property type="evidence" value="ECO:0007669"/>
    <property type="project" value="EnsemblFungi"/>
</dbReference>
<dbReference type="InterPro" id="IPR000008">
    <property type="entry name" value="C2_dom"/>
</dbReference>
<keyword evidence="2" id="KW-0813">Transport</keyword>
<dbReference type="InterPro" id="IPR052455">
    <property type="entry name" value="Tricalbin_domain"/>
</dbReference>
<evidence type="ECO:0000256" key="11">
    <source>
        <dbReference type="SAM" id="Coils"/>
    </source>
</evidence>
<keyword evidence="9" id="KW-0446">Lipid-binding</keyword>
<dbReference type="GO" id="GO:0005789">
    <property type="term" value="C:endoplasmic reticulum membrane"/>
    <property type="evidence" value="ECO:0007669"/>
    <property type="project" value="UniProtKB-SubCell"/>
</dbReference>
<dbReference type="GO" id="GO:0032541">
    <property type="term" value="C:cortical endoplasmic reticulum"/>
    <property type="evidence" value="ECO:0007669"/>
    <property type="project" value="EnsemblFungi"/>
</dbReference>
<dbReference type="GO" id="GO:0061817">
    <property type="term" value="P:endoplasmic reticulum-plasma membrane tethering"/>
    <property type="evidence" value="ECO:0007669"/>
    <property type="project" value="InterPro"/>
</dbReference>
<dbReference type="PANTHER" id="PTHR46980">
    <property type="entry name" value="TRICALBIN-1-RELATED"/>
    <property type="match status" value="1"/>
</dbReference>
<dbReference type="eggNOG" id="KOG1012">
    <property type="taxonomic scope" value="Eukaryota"/>
</dbReference>
<feature type="domain" description="SMP-LTD" evidence="15">
    <location>
        <begin position="244"/>
        <end position="451"/>
    </location>
</feature>
<dbReference type="FunCoup" id="A7TNP3">
    <property type="interactions" value="122"/>
</dbReference>
<keyword evidence="11" id="KW-0175">Coiled coil</keyword>
<keyword evidence="17" id="KW-1185">Reference proteome</keyword>
<protein>
    <recommendedName>
        <fullName evidence="18">Tricalbin-3</fullName>
    </recommendedName>
</protein>
<evidence type="ECO:0000256" key="9">
    <source>
        <dbReference type="ARBA" id="ARBA00023121"/>
    </source>
</evidence>
<accession>A7TNP3</accession>
<dbReference type="InterPro" id="IPR035892">
    <property type="entry name" value="C2_domain_sf"/>
</dbReference>
<dbReference type="CDD" id="cd04052">
    <property type="entry name" value="C2B_Tricalbin-like"/>
    <property type="match status" value="1"/>
</dbReference>
<evidence type="ECO:0000256" key="10">
    <source>
        <dbReference type="ARBA" id="ARBA00023136"/>
    </source>
</evidence>
<dbReference type="Pfam" id="PF24920">
    <property type="entry name" value="C2_TCB1"/>
    <property type="match status" value="1"/>
</dbReference>
<dbReference type="GO" id="GO:0035621">
    <property type="term" value="P:ER to Golgi ceramide transport"/>
    <property type="evidence" value="ECO:0007669"/>
    <property type="project" value="EnsemblFungi"/>
</dbReference>
<gene>
    <name evidence="16" type="ORF">Kpol_1001p6</name>
</gene>
<evidence type="ECO:0000256" key="1">
    <source>
        <dbReference type="ARBA" id="ARBA00004586"/>
    </source>
</evidence>
<dbReference type="InterPro" id="IPR031468">
    <property type="entry name" value="SMP_LBD"/>
</dbReference>
<dbReference type="HOGENOM" id="CLU_001661_1_1_1"/>
<dbReference type="CDD" id="cd04044">
    <property type="entry name" value="C2A_Tricalbin-like"/>
    <property type="match status" value="1"/>
</dbReference>
<keyword evidence="4 13" id="KW-0812">Transmembrane</keyword>
<keyword evidence="7 13" id="KW-1133">Transmembrane helix</keyword>
<dbReference type="InterPro" id="IPR037762">
    <property type="entry name" value="C2C_Tricalbin"/>
</dbReference>
<evidence type="ECO:0000259" key="14">
    <source>
        <dbReference type="PROSITE" id="PS50004"/>
    </source>
</evidence>
<dbReference type="PROSITE" id="PS50004">
    <property type="entry name" value="C2"/>
    <property type="match status" value="4"/>
</dbReference>
<evidence type="ECO:0000259" key="15">
    <source>
        <dbReference type="PROSITE" id="PS51847"/>
    </source>
</evidence>
<dbReference type="KEGG" id="vpo:Kpol_1001p6"/>
<sequence>MSARAGEVDATVAIAGINSPVKPATTTFDSVKTGAASVESTVGNAIENAIENVDNEDENAPPKESIVPAKTQARRLPPPNISGSIGTVPLEAVHVNELKKAPSREKNLYDTSLDVTKKSGGVTNQEKLSIKEMINKESLDTFFPWREIGEFNSSGKNKNVGNNSKAIKDYIIETFFNDWWHDASPIIGTCFFSWLFAYYGFSWWSLILIFSCTASVYSLEYSRFARNLRDDLKRSNVSETISKKSESSVWLNTLLSKIWLIHMPVISEQVMAQANPILAESAPGYGIDSLSLEEFTLGSKAPAIRSIKTNSKSGKDITELELSFAFTPSDVSDMTPREVREKVNPRIVLGVTLGKSFVSKTVPIIVEDINVSGRVRLITKFGQTFPNIKTVSVQLLEAPMIDFALKPIGGDTLGLDVMSFLPGLKSFVKGMVNSTIGPMMIAPNKFDIDIEDILAAQSNEAIGVIAVSIYSASHLKSSEFIGNTVDPYVVLSTSSTVQGSSNTVRTSIKSDVKDPRWNETKYMLVSTLDQKLTFQCYDFNDLRKDNIIGEFDLDLSELLQNPTIENASSVLRLGVQSRGTLQYAINWFPVIKDSESERVKSLQQSKTMVSFSDDEDIENESDEEDLKEKEIDTNVGILKFTLESIRSLDLSYAVGGVISPSAELRLNGRLVKRYRTLKKTNEPSWNETIELFVNSKSSSVLELTVFDERSKRRAVLCSIKASLATFFEVISIGQDYINASPKGQIYFFAQWKPVDSHGSIISTSVPKTPIGALRFRIHDALVKDSLKGVGDIDPYFNLLINNQIYYRSRYISENKNPSFDTTVYLPITSENDVIALSLFDYQNVGKDRFIGRIQFHADKLIEAAIKKENNNLASTESEKWVLRDLRNRATNDHVNVAVGYIPIIPVFSPTELEHVNELEKEMREKKEAMDKEQSKLKEEMEKKPSDYEIVEIPYPFEDTEKEIASKKKYTYDELVHSEAGIITFEIISGTLSSPTSFLQILVDDVFFPAYTSSRSKNGKLSKDSGFAFIRDLANSTVLVRISRKQIVKDKENIIAEFSIKTLKLLKNSYEQPYSLNVAGSIFSIRCLFDPSSMPMPSCEKVGDTGMLKLGIISGTNLLASDRNGKSDPYVDILVNNHKVFTTEIIKKTLNPVWNETAMIPIPSRKYTKIIADVYDWDRATENDPLGYTPVEISQMESNKLYEWDLVLSTQGSIKVTAEFVPQYIRPIMEIREVNKKKQSLKAVGNVAGAGLGAATGGVHVGGKILKKGIKGEFNSKEKDMSEEMETAQRISIEQERAVPDLSYAPIPENTLAQPPTPSSPTRSNLGVPPGHTRNPSAASSFARTLAPNGTYRGIVTILATENLSKNVQVKVSLTQKGRMKSLFKTKPQKTDDDGIAHFNENCEFKASPEANLVFGVVAHHKLSKDRDLGLAQINLGDPQIQNEGNIAIKIGEGRIIVKIDYGHDGDASDIPPVPKIPQEHMS</sequence>
<dbReference type="CDD" id="cd21678">
    <property type="entry name" value="SMP_TCB"/>
    <property type="match status" value="1"/>
</dbReference>
<reference evidence="16 17" key="1">
    <citation type="journal article" date="2007" name="Proc. Natl. Acad. Sci. U.S.A.">
        <title>Independent sorting-out of thousands of duplicated gene pairs in two yeast species descended from a whole-genome duplication.</title>
        <authorList>
            <person name="Scannell D.R."/>
            <person name="Frank A.C."/>
            <person name="Conant G.C."/>
            <person name="Byrne K.P."/>
            <person name="Woolfit M."/>
            <person name="Wolfe K.H."/>
        </authorList>
    </citation>
    <scope>NUCLEOTIDE SEQUENCE [LARGE SCALE GENOMIC DNA]</scope>
    <source>
        <strain evidence="17">ATCC 22028 / DSM 70294 / BCRC 21397 / CBS 2163 / NBRC 10782 / NRRL Y-8283 / UCD 57-17</strain>
    </source>
</reference>
<evidence type="ECO:0000313" key="16">
    <source>
        <dbReference type="EMBL" id="EDO16094.1"/>
    </source>
</evidence>
<dbReference type="InterPro" id="IPR017147">
    <property type="entry name" value="Tricalbin"/>
</dbReference>
<dbReference type="GO" id="GO:0005543">
    <property type="term" value="F:phospholipid binding"/>
    <property type="evidence" value="ECO:0007669"/>
    <property type="project" value="EnsemblFungi"/>
</dbReference>
<dbReference type="SUPFAM" id="SSF49562">
    <property type="entry name" value="C2 domain (Calcium/lipid-binding domain, CaLB)"/>
    <property type="match status" value="5"/>
</dbReference>
<keyword evidence="5" id="KW-0677">Repeat</keyword>
<dbReference type="CDD" id="cd04045">
    <property type="entry name" value="C2C_Tricalbin-like"/>
    <property type="match status" value="1"/>
</dbReference>
<feature type="domain" description="C2" evidence="14">
    <location>
        <begin position="1090"/>
        <end position="1205"/>
    </location>
</feature>
<dbReference type="InParanoid" id="A7TNP3"/>
<dbReference type="GO" id="GO:0120010">
    <property type="term" value="P:intermembrane phospholipid transfer"/>
    <property type="evidence" value="ECO:0007669"/>
    <property type="project" value="EnsemblFungi"/>
</dbReference>
<feature type="domain" description="C2" evidence="14">
    <location>
        <begin position="442"/>
        <end position="568"/>
    </location>
</feature>
<evidence type="ECO:0000256" key="2">
    <source>
        <dbReference type="ARBA" id="ARBA00022448"/>
    </source>
</evidence>
<dbReference type="InterPro" id="IPR056910">
    <property type="entry name" value="TCB1-3_C2"/>
</dbReference>
<dbReference type="EMBL" id="DS480433">
    <property type="protein sequence ID" value="EDO16094.1"/>
    <property type="molecule type" value="Genomic_DNA"/>
</dbReference>
<dbReference type="Pfam" id="PF00168">
    <property type="entry name" value="C2"/>
    <property type="match status" value="5"/>
</dbReference>
<keyword evidence="10 13" id="KW-0472">Membrane</keyword>
<evidence type="ECO:0000256" key="12">
    <source>
        <dbReference type="SAM" id="MobiDB-lite"/>
    </source>
</evidence>
<dbReference type="PhylomeDB" id="A7TNP3"/>
<dbReference type="GO" id="GO:0005933">
    <property type="term" value="C:cellular bud"/>
    <property type="evidence" value="ECO:0007669"/>
    <property type="project" value="EnsemblFungi"/>
</dbReference>
<feature type="domain" description="C2" evidence="14">
    <location>
        <begin position="752"/>
        <end position="872"/>
    </location>
</feature>
<dbReference type="OrthoDB" id="1029639at2759"/>
<dbReference type="InterPro" id="IPR037761">
    <property type="entry name" value="C2A_Tricalbin"/>
</dbReference>
<proteinExistence type="predicted"/>
<organism evidence="17">
    <name type="scientific">Vanderwaltozyma polyspora (strain ATCC 22028 / DSM 70294 / BCRC 21397 / CBS 2163 / NBRC 10782 / NRRL Y-8283 / UCD 57-17)</name>
    <name type="common">Kluyveromyces polysporus</name>
    <dbReference type="NCBI Taxonomy" id="436907"/>
    <lineage>
        <taxon>Eukaryota</taxon>
        <taxon>Fungi</taxon>
        <taxon>Dikarya</taxon>
        <taxon>Ascomycota</taxon>
        <taxon>Saccharomycotina</taxon>
        <taxon>Saccharomycetes</taxon>
        <taxon>Saccharomycetales</taxon>
        <taxon>Saccharomycetaceae</taxon>
        <taxon>Vanderwaltozyma</taxon>
    </lineage>
</organism>
<evidence type="ECO:0000256" key="13">
    <source>
        <dbReference type="SAM" id="Phobius"/>
    </source>
</evidence>
<dbReference type="Gene3D" id="2.60.40.150">
    <property type="entry name" value="C2 domain"/>
    <property type="match status" value="4"/>
</dbReference>
<dbReference type="PANTHER" id="PTHR46980:SF1">
    <property type="entry name" value="TRICALBIN-3"/>
    <property type="match status" value="1"/>
</dbReference>
<evidence type="ECO:0000256" key="8">
    <source>
        <dbReference type="ARBA" id="ARBA00023055"/>
    </source>
</evidence>
<dbReference type="OMA" id="DHFYGDW"/>